<dbReference type="InterPro" id="IPR002797">
    <property type="entry name" value="Polysacc_synth"/>
</dbReference>
<dbReference type="PANTHER" id="PTHR30250:SF11">
    <property type="entry name" value="O-ANTIGEN TRANSPORTER-RELATED"/>
    <property type="match status" value="1"/>
</dbReference>
<feature type="transmembrane region" description="Helical" evidence="6">
    <location>
        <begin position="335"/>
        <end position="361"/>
    </location>
</feature>
<keyword evidence="3 6" id="KW-0812">Transmembrane</keyword>
<evidence type="ECO:0000256" key="2">
    <source>
        <dbReference type="ARBA" id="ARBA00022475"/>
    </source>
</evidence>
<dbReference type="STRING" id="1798689.A3I29_04145"/>
<keyword evidence="5 6" id="KW-0472">Membrane</keyword>
<dbReference type="EMBL" id="MFQK01000039">
    <property type="protein sequence ID" value="OGH80604.1"/>
    <property type="molecule type" value="Genomic_DNA"/>
</dbReference>
<accession>A0A1F6N9K5</accession>
<evidence type="ECO:0000256" key="6">
    <source>
        <dbReference type="SAM" id="Phobius"/>
    </source>
</evidence>
<dbReference type="SUPFAM" id="SSF81665">
    <property type="entry name" value="Calcium ATPase, transmembrane domain M"/>
    <property type="match status" value="1"/>
</dbReference>
<evidence type="ECO:0000256" key="5">
    <source>
        <dbReference type="ARBA" id="ARBA00023136"/>
    </source>
</evidence>
<dbReference type="AlphaFoldDB" id="A0A1F6N9K5"/>
<keyword evidence="2" id="KW-1003">Cell membrane</keyword>
<dbReference type="InterPro" id="IPR050833">
    <property type="entry name" value="Poly_Biosynth_Transport"/>
</dbReference>
<evidence type="ECO:0000256" key="4">
    <source>
        <dbReference type="ARBA" id="ARBA00022989"/>
    </source>
</evidence>
<proteinExistence type="predicted"/>
<dbReference type="Proteomes" id="UP000178726">
    <property type="component" value="Unassembled WGS sequence"/>
</dbReference>
<feature type="transmembrane region" description="Helical" evidence="6">
    <location>
        <begin position="310"/>
        <end position="329"/>
    </location>
</feature>
<sequence>MSDFGLNLGLLRFAPYYIATQQTDKLKQLIKTIWNWRVNLAGILTILGITLAYPVAKYIFGQTEVTPYIAYSFLGIGGVILIGFVATYLQSSQQFFRQASVQALKGILRLLTVVVLAFFSVKNLYAYLSAYIFVPWLLFAVNYGVLPERFRQVTIDKEIKDKLHAQLARFSLWLTVSSLLTIGVGKLEQVMISHYLGLAEVATYTVAWQLVQAMPVVYGSINSVLMPKVSGLASKTELVAFVRRISKWILFGTIGIAVLIFPSQYLITLLFGQKYSPAIPVYLVLAYSLLFNVISIPFSLAITAFNRTHIMALAGIFQLILFTGSNYLLIPRFGIQGAAIAFAISNCTQFFWNVGWATYLVKNKDFIIH</sequence>
<organism evidence="7 8">
    <name type="scientific">Candidatus Magasanikbacteria bacterium RIFCSPLOWO2_02_FULL_44_11</name>
    <dbReference type="NCBI Taxonomy" id="1798689"/>
    <lineage>
        <taxon>Bacteria</taxon>
        <taxon>Candidatus Magasanikiibacteriota</taxon>
    </lineage>
</organism>
<feature type="transmembrane region" description="Helical" evidence="6">
    <location>
        <begin position="36"/>
        <end position="56"/>
    </location>
</feature>
<name>A0A1F6N9K5_9BACT</name>
<feature type="transmembrane region" description="Helical" evidence="6">
    <location>
        <begin position="125"/>
        <end position="146"/>
    </location>
</feature>
<evidence type="ECO:0000313" key="7">
    <source>
        <dbReference type="EMBL" id="OGH80604.1"/>
    </source>
</evidence>
<feature type="transmembrane region" description="Helical" evidence="6">
    <location>
        <begin position="68"/>
        <end position="89"/>
    </location>
</feature>
<protein>
    <submittedName>
        <fullName evidence="7">Uncharacterized protein</fullName>
    </submittedName>
</protein>
<comment type="caution">
    <text evidence="7">The sequence shown here is derived from an EMBL/GenBank/DDBJ whole genome shotgun (WGS) entry which is preliminary data.</text>
</comment>
<comment type="subcellular location">
    <subcellularLocation>
        <location evidence="1">Cell membrane</location>
        <topology evidence="1">Multi-pass membrane protein</topology>
    </subcellularLocation>
</comment>
<evidence type="ECO:0000256" key="1">
    <source>
        <dbReference type="ARBA" id="ARBA00004651"/>
    </source>
</evidence>
<feature type="transmembrane region" description="Helical" evidence="6">
    <location>
        <begin position="167"/>
        <end position="187"/>
    </location>
</feature>
<keyword evidence="4 6" id="KW-1133">Transmembrane helix</keyword>
<dbReference type="GO" id="GO:0005886">
    <property type="term" value="C:plasma membrane"/>
    <property type="evidence" value="ECO:0007669"/>
    <property type="project" value="UniProtKB-SubCell"/>
</dbReference>
<dbReference type="InterPro" id="IPR023298">
    <property type="entry name" value="ATPase_P-typ_TM_dom_sf"/>
</dbReference>
<dbReference type="Pfam" id="PF01943">
    <property type="entry name" value="Polysacc_synt"/>
    <property type="match status" value="1"/>
</dbReference>
<evidence type="ECO:0000313" key="8">
    <source>
        <dbReference type="Proteomes" id="UP000178726"/>
    </source>
</evidence>
<reference evidence="7 8" key="1">
    <citation type="journal article" date="2016" name="Nat. Commun.">
        <title>Thousands of microbial genomes shed light on interconnected biogeochemical processes in an aquifer system.</title>
        <authorList>
            <person name="Anantharaman K."/>
            <person name="Brown C.T."/>
            <person name="Hug L.A."/>
            <person name="Sharon I."/>
            <person name="Castelle C.J."/>
            <person name="Probst A.J."/>
            <person name="Thomas B.C."/>
            <person name="Singh A."/>
            <person name="Wilkins M.J."/>
            <person name="Karaoz U."/>
            <person name="Brodie E.L."/>
            <person name="Williams K.H."/>
            <person name="Hubbard S.S."/>
            <person name="Banfield J.F."/>
        </authorList>
    </citation>
    <scope>NUCLEOTIDE SEQUENCE [LARGE SCALE GENOMIC DNA]</scope>
</reference>
<feature type="transmembrane region" description="Helical" evidence="6">
    <location>
        <begin position="207"/>
        <end position="227"/>
    </location>
</feature>
<dbReference type="PANTHER" id="PTHR30250">
    <property type="entry name" value="PST FAMILY PREDICTED COLANIC ACID TRANSPORTER"/>
    <property type="match status" value="1"/>
</dbReference>
<feature type="transmembrane region" description="Helical" evidence="6">
    <location>
        <begin position="279"/>
        <end position="303"/>
    </location>
</feature>
<gene>
    <name evidence="7" type="ORF">A3I29_04145</name>
</gene>
<feature type="transmembrane region" description="Helical" evidence="6">
    <location>
        <begin position="248"/>
        <end position="267"/>
    </location>
</feature>
<evidence type="ECO:0000256" key="3">
    <source>
        <dbReference type="ARBA" id="ARBA00022692"/>
    </source>
</evidence>